<evidence type="ECO:0000313" key="2">
    <source>
        <dbReference type="EMBL" id="OKL61004.1"/>
    </source>
</evidence>
<organism evidence="2 3">
    <name type="scientific">Talaromyces atroroseus</name>
    <dbReference type="NCBI Taxonomy" id="1441469"/>
    <lineage>
        <taxon>Eukaryota</taxon>
        <taxon>Fungi</taxon>
        <taxon>Dikarya</taxon>
        <taxon>Ascomycota</taxon>
        <taxon>Pezizomycotina</taxon>
        <taxon>Eurotiomycetes</taxon>
        <taxon>Eurotiomycetidae</taxon>
        <taxon>Eurotiales</taxon>
        <taxon>Trichocomaceae</taxon>
        <taxon>Talaromyces</taxon>
        <taxon>Talaromyces sect. Trachyspermi</taxon>
    </lineage>
</organism>
<dbReference type="Proteomes" id="UP000214365">
    <property type="component" value="Unassembled WGS sequence"/>
</dbReference>
<feature type="compositionally biased region" description="Basic and acidic residues" evidence="1">
    <location>
        <begin position="166"/>
        <end position="175"/>
    </location>
</feature>
<reference evidence="2 3" key="1">
    <citation type="submission" date="2015-06" db="EMBL/GenBank/DDBJ databases">
        <title>Talaromyces atroroseus IBT 11181 draft genome.</title>
        <authorList>
            <person name="Rasmussen K.B."/>
            <person name="Rasmussen S."/>
            <person name="Petersen B."/>
            <person name="Sicheritz-Ponten T."/>
            <person name="Mortensen U.H."/>
            <person name="Thrane U."/>
        </authorList>
    </citation>
    <scope>NUCLEOTIDE SEQUENCE [LARGE SCALE GENOMIC DNA]</scope>
    <source>
        <strain evidence="2 3">IBT 11181</strain>
    </source>
</reference>
<dbReference type="Gene3D" id="2.60.40.640">
    <property type="match status" value="1"/>
</dbReference>
<accession>A0A225ARL4</accession>
<sequence length="397" mass="43797">MASPIESTASLSVDVTLDHPNRLFAPGDTITGSVNGWTGEAYLDVSLQGRSESFIQPGNGGAKKDRSLLIYQTTRFEPSDYVESPKFSLTIPLSVEKNPADLAKKIHSGRSYWRHSWLEEDDAFESSGGHRLPPSMSVPRRQPSQNDPMAGWCHIQYSVTATISKGKGEGDDDKTSSYPETVRISGPPVTVQELEPFKGVMRKGQRQFCMDRKEPKKQKTFSSRLRSALNIYPLLWLAPTIIVPRNAVIGDDIKISIQLQLSPAEYRFDLPPISLHQVTAQIRDTAGIRGTRSALGVTPRIPHSCIPTFKTYNLYMKWNVAVQMVLRAMGQEQIEEVECEIDLIPRLRGITTDKTLEEEDVDPEAPGADQSSGPSLGISDAIDAVGSIVGLLQNFSS</sequence>
<feature type="region of interest" description="Disordered" evidence="1">
    <location>
        <begin position="164"/>
        <end position="184"/>
    </location>
</feature>
<protein>
    <submittedName>
        <fullName evidence="2">Uncharacterized protein</fullName>
    </submittedName>
</protein>
<dbReference type="AlphaFoldDB" id="A0A225ARL4"/>
<dbReference type="InterPro" id="IPR014752">
    <property type="entry name" value="Arrestin-like_C"/>
</dbReference>
<dbReference type="RefSeq" id="XP_020121125.1">
    <property type="nucleotide sequence ID" value="XM_020266003.1"/>
</dbReference>
<dbReference type="OrthoDB" id="3789699at2759"/>
<comment type="caution">
    <text evidence="2">The sequence shown here is derived from an EMBL/GenBank/DDBJ whole genome shotgun (WGS) entry which is preliminary data.</text>
</comment>
<proteinExistence type="predicted"/>
<evidence type="ECO:0000313" key="3">
    <source>
        <dbReference type="Proteomes" id="UP000214365"/>
    </source>
</evidence>
<dbReference type="GeneID" id="31003431"/>
<gene>
    <name evidence="2" type="ORF">UA08_03676</name>
</gene>
<keyword evidence="3" id="KW-1185">Reference proteome</keyword>
<name>A0A225ARL4_TALAT</name>
<dbReference type="EMBL" id="LFMY01000004">
    <property type="protein sequence ID" value="OKL61004.1"/>
    <property type="molecule type" value="Genomic_DNA"/>
</dbReference>
<feature type="region of interest" description="Disordered" evidence="1">
    <location>
        <begin position="126"/>
        <end position="146"/>
    </location>
</feature>
<feature type="region of interest" description="Disordered" evidence="1">
    <location>
        <begin position="354"/>
        <end position="376"/>
    </location>
</feature>
<evidence type="ECO:0000256" key="1">
    <source>
        <dbReference type="SAM" id="MobiDB-lite"/>
    </source>
</evidence>